<protein>
    <submittedName>
        <fullName evidence="5">AraC family transcriptional regulator</fullName>
    </submittedName>
</protein>
<evidence type="ECO:0000256" key="2">
    <source>
        <dbReference type="ARBA" id="ARBA00023125"/>
    </source>
</evidence>
<keyword evidence="3" id="KW-0804">Transcription</keyword>
<dbReference type="EMBL" id="AMSG01000002">
    <property type="protein sequence ID" value="EKF56258.1"/>
    <property type="molecule type" value="Genomic_DNA"/>
</dbReference>
<evidence type="ECO:0000259" key="4">
    <source>
        <dbReference type="PROSITE" id="PS01124"/>
    </source>
</evidence>
<sequence>MKASGMPAPQHPLITLINGIDYQLNFEPPKDSHILSFYKISFRPNLGGTVKYGQTYFDFQDGGMLFAAPNQIIGHDRSTDTAFEKQCVNRQITLLIHPEFFLNYPLAKSIKHYGYFSYATSEALHLSDKEKDIILSLFRIIEDELNHSIDEFSQDVIISQIELLLNYANRFYKRQFITRKAANNTLLEKMEVILNDYFKDKKTINKGIPSVHYLAENLSISPGYLSDMLRSLTGQSAQQHIHEKLIENAKEKLTTTDLSIGEIAFELGFEHSQSFSKLFKKKTNQSPKEFRASFN</sequence>
<dbReference type="InterPro" id="IPR009057">
    <property type="entry name" value="Homeodomain-like_sf"/>
</dbReference>
<keyword evidence="6" id="KW-1185">Reference proteome</keyword>
<reference evidence="5 6" key="1">
    <citation type="journal article" date="2012" name="J. Bacteriol.">
        <title>Genome Sequence of Galbibacter marinum Type Strain ck-I2-15.</title>
        <authorList>
            <person name="Lai Q."/>
            <person name="Li C."/>
            <person name="Shao Z."/>
        </authorList>
    </citation>
    <scope>NUCLEOTIDE SEQUENCE [LARGE SCALE GENOMIC DNA]</scope>
    <source>
        <strain evidence="6">ck-I2-15</strain>
    </source>
</reference>
<dbReference type="GO" id="GO:0003700">
    <property type="term" value="F:DNA-binding transcription factor activity"/>
    <property type="evidence" value="ECO:0007669"/>
    <property type="project" value="InterPro"/>
</dbReference>
<name>K2P5K1_9FLAO</name>
<dbReference type="InterPro" id="IPR020449">
    <property type="entry name" value="Tscrpt_reg_AraC-type_HTH"/>
</dbReference>
<feature type="domain" description="HTH araC/xylS-type" evidence="4">
    <location>
        <begin position="188"/>
        <end position="293"/>
    </location>
</feature>
<dbReference type="eggNOG" id="COG4977">
    <property type="taxonomic scope" value="Bacteria"/>
</dbReference>
<dbReference type="OrthoDB" id="2600165at2"/>
<gene>
    <name evidence="5" type="ORF">I215_02008</name>
</gene>
<dbReference type="PRINTS" id="PR00032">
    <property type="entry name" value="HTHARAC"/>
</dbReference>
<evidence type="ECO:0000256" key="3">
    <source>
        <dbReference type="ARBA" id="ARBA00023163"/>
    </source>
</evidence>
<accession>K2P5K1</accession>
<dbReference type="InterPro" id="IPR018060">
    <property type="entry name" value="HTH_AraC"/>
</dbReference>
<dbReference type="GO" id="GO:0043565">
    <property type="term" value="F:sequence-specific DNA binding"/>
    <property type="evidence" value="ECO:0007669"/>
    <property type="project" value="InterPro"/>
</dbReference>
<dbReference type="SUPFAM" id="SSF46689">
    <property type="entry name" value="Homeodomain-like"/>
    <property type="match status" value="1"/>
</dbReference>
<dbReference type="AlphaFoldDB" id="K2P5K1"/>
<dbReference type="PATRIC" id="fig|555500.3.peg.418"/>
<dbReference type="PANTHER" id="PTHR43280">
    <property type="entry name" value="ARAC-FAMILY TRANSCRIPTIONAL REGULATOR"/>
    <property type="match status" value="1"/>
</dbReference>
<dbReference type="PROSITE" id="PS01124">
    <property type="entry name" value="HTH_ARAC_FAMILY_2"/>
    <property type="match status" value="1"/>
</dbReference>
<proteinExistence type="predicted"/>
<dbReference type="SMART" id="SM00342">
    <property type="entry name" value="HTH_ARAC"/>
    <property type="match status" value="1"/>
</dbReference>
<comment type="caution">
    <text evidence="5">The sequence shown here is derived from an EMBL/GenBank/DDBJ whole genome shotgun (WGS) entry which is preliminary data.</text>
</comment>
<organism evidence="5 6">
    <name type="scientific">Galbibacter marinus</name>
    <dbReference type="NCBI Taxonomy" id="555500"/>
    <lineage>
        <taxon>Bacteria</taxon>
        <taxon>Pseudomonadati</taxon>
        <taxon>Bacteroidota</taxon>
        <taxon>Flavobacteriia</taxon>
        <taxon>Flavobacteriales</taxon>
        <taxon>Flavobacteriaceae</taxon>
        <taxon>Galbibacter</taxon>
    </lineage>
</organism>
<dbReference type="Pfam" id="PF12833">
    <property type="entry name" value="HTH_18"/>
    <property type="match status" value="1"/>
</dbReference>
<evidence type="ECO:0000313" key="5">
    <source>
        <dbReference type="EMBL" id="EKF56258.1"/>
    </source>
</evidence>
<keyword evidence="2" id="KW-0238">DNA-binding</keyword>
<dbReference type="PANTHER" id="PTHR43280:SF32">
    <property type="entry name" value="TRANSCRIPTIONAL REGULATORY PROTEIN"/>
    <property type="match status" value="1"/>
</dbReference>
<dbReference type="STRING" id="555500.I215_02008"/>
<dbReference type="Gene3D" id="1.10.10.60">
    <property type="entry name" value="Homeodomain-like"/>
    <property type="match status" value="1"/>
</dbReference>
<evidence type="ECO:0000256" key="1">
    <source>
        <dbReference type="ARBA" id="ARBA00023015"/>
    </source>
</evidence>
<keyword evidence="1" id="KW-0805">Transcription regulation</keyword>
<evidence type="ECO:0000313" key="6">
    <source>
        <dbReference type="Proteomes" id="UP000007364"/>
    </source>
</evidence>
<dbReference type="Proteomes" id="UP000007364">
    <property type="component" value="Unassembled WGS sequence"/>
</dbReference>